<evidence type="ECO:0000256" key="2">
    <source>
        <dbReference type="ARBA" id="ARBA00023295"/>
    </source>
</evidence>
<proteinExistence type="predicted"/>
<dbReference type="Gene3D" id="2.130.10.10">
    <property type="entry name" value="YVTN repeat-like/Quinoprotein amine dehydrogenase"/>
    <property type="match status" value="1"/>
</dbReference>
<dbReference type="SUPFAM" id="SSF63829">
    <property type="entry name" value="Calcium-dependent phosphotriesterase"/>
    <property type="match status" value="1"/>
</dbReference>
<comment type="caution">
    <text evidence="8">The sequence shown here is derived from an EMBL/GenBank/DDBJ whole genome shotgun (WGS) entry which is preliminary data.</text>
</comment>
<dbReference type="PROSITE" id="PS51125">
    <property type="entry name" value="NHL"/>
    <property type="match status" value="1"/>
</dbReference>
<evidence type="ECO:0000259" key="7">
    <source>
        <dbReference type="PROSITE" id="PS50853"/>
    </source>
</evidence>
<dbReference type="PANTHER" id="PTHR46388:SF2">
    <property type="entry name" value="NHL REPEAT-CONTAINING PROTEIN 2"/>
    <property type="match status" value="1"/>
</dbReference>
<dbReference type="InterPro" id="IPR036116">
    <property type="entry name" value="FN3_sf"/>
</dbReference>
<keyword evidence="6" id="KW-0732">Signal</keyword>
<dbReference type="InterPro" id="IPR003961">
    <property type="entry name" value="FN3_dom"/>
</dbReference>
<dbReference type="InterPro" id="IPR036737">
    <property type="entry name" value="OmpA-like_sf"/>
</dbReference>
<dbReference type="EMBL" id="BOMS01000141">
    <property type="protein sequence ID" value="GIE72322.1"/>
    <property type="molecule type" value="Genomic_DNA"/>
</dbReference>
<evidence type="ECO:0000256" key="1">
    <source>
        <dbReference type="ARBA" id="ARBA00022737"/>
    </source>
</evidence>
<dbReference type="Gene3D" id="2.120.10.30">
    <property type="entry name" value="TolB, C-terminal domain"/>
    <property type="match status" value="3"/>
</dbReference>
<keyword evidence="2" id="KW-0326">Glycosidase</keyword>
<feature type="region of interest" description="Disordered" evidence="5">
    <location>
        <begin position="998"/>
        <end position="1055"/>
    </location>
</feature>
<dbReference type="Proteomes" id="UP000624709">
    <property type="component" value="Unassembled WGS sequence"/>
</dbReference>
<sequence length="1274" mass="128504">MTQSAVGRSALVGLLVAMSAVVVVSSPAQAVVQPAQVLAHADFGSGSGHQPGRVRVSPDGSRVWAVDLGDPGGPAQILKLDVSTETSPVWHTVAPLSGQDPYDIAYSSDNQTMYVTMSGGAGLVAAVDATTGAELTVGMNYASPWTIGDVPTAITVARVGSQDVIYVAASDAHKVYALNATTGLNVMINTSFFPTALTASSDGTRVFVGGSDGGIRQIATGNNTIGASVVTAHSTTIQDLVLTPHSTGPDSEILLAAGGDGSTTGYIDAYSTAFNSLGYLSSITRTDEKPFTQLAATRDGRAVYGASGGGTISARLNSYEISAFLISTLHTPPRPVTRLASVSSLPQAWGVAASPTLSRLYVTTRGDAGVSADLGSGQVVQHPDAPGAPGLTQALSGSNRAVRVSWLPAVPGSSTVTGYDVVSVPGSRRCHTDGALFCWVTGLDNTVSYDFVVTATSAAGTGNLQVSTGSGVPQAAGYPYHLNFFAGNGLQAITDTGGAAAQPLYNPSGVTADAAGNVYLADAGDSLVTKVAAGQISIVAGLRSGGGFPTLDGPATASRLLSPRALAVAANGDLYIADYADHRVEKVSGGIITAFAGTGTGGTPIAGPATSSPLGAPGGLALDTDGNLYIADTTSNQVVRVDQATGVLSIVAGTGVAGASIPAALATASPLRAPRGVAADACGNVFIADTGNYQVLRVDAGTGRLSVVAGSGQQGFPLDGTLAATSALGEISSLAIGPEQALYLADRSNNVIERFDTTAATPELQVIVGSGALAAATDNTDSVDSDLALPHGVAVRPDDGKIYIADSLNYRVHQLTPPDRVPGPPAGLTAQPGNGTATLRFSAPVYTGGSGVPLNNPDPYEYSTDGITWTTLTTTPGGPAVTGTVTGLVNGRTYEVRVRARNAVGTGLGLPSRPVRITPDVVPSAPAVPAVQAGDRAVTVTWAAPTNPGSPLLEYVVTPYLAGVAQPSSRYPSTSTTATITGLTAGTAYTFRVEATNSAGVSPPSLPSTEVRPSGPSPSPSISASPTTSPTVSPSPSTSTPTAGPTPTPTATPSVPAKLKLDLHLKSDEQLAGSRASISGGGLKGSSPYTLTMHSTPVVLASGRADAAGHFSAGVTMPRKACVSGGLHRLVLTGVAPDGSVVADTSWVVLDDTCTAQTGAGTAPPHSVVGLGSVLFPYLGAKLPPTAKRFLKVKDGAMGNAGLITLTGYTQTGRKSKAAIAATRRLSLKRAIVVRDYLRALGVRAPIKVVGVGGQLADKKKQKYNRRVVITVRY</sequence>
<evidence type="ECO:0000256" key="5">
    <source>
        <dbReference type="SAM" id="MobiDB-lite"/>
    </source>
</evidence>
<dbReference type="SUPFAM" id="SSF75011">
    <property type="entry name" value="3-carboxy-cis,cis-mucoante lactonizing enzyme"/>
    <property type="match status" value="1"/>
</dbReference>
<dbReference type="RefSeq" id="WP_203830047.1">
    <property type="nucleotide sequence ID" value="NZ_BAAATY010000050.1"/>
</dbReference>
<keyword evidence="2" id="KW-0378">Hydrolase</keyword>
<dbReference type="PANTHER" id="PTHR46388">
    <property type="entry name" value="NHL REPEAT-CONTAINING PROTEIN 2"/>
    <property type="match status" value="1"/>
</dbReference>
<keyword evidence="3" id="KW-0624">Polysaccharide degradation</keyword>
<keyword evidence="9" id="KW-1185">Reference proteome</keyword>
<dbReference type="CDD" id="cd00063">
    <property type="entry name" value="FN3"/>
    <property type="match status" value="3"/>
</dbReference>
<dbReference type="SUPFAM" id="SSF49265">
    <property type="entry name" value="Fibronectin type III"/>
    <property type="match status" value="2"/>
</dbReference>
<dbReference type="PROSITE" id="PS50853">
    <property type="entry name" value="FN3"/>
    <property type="match status" value="2"/>
</dbReference>
<feature type="chain" id="PRO_5045748821" description="Fibronectin type-III domain-containing protein" evidence="6">
    <location>
        <begin position="31"/>
        <end position="1274"/>
    </location>
</feature>
<feature type="signal peptide" evidence="6">
    <location>
        <begin position="1"/>
        <end position="30"/>
    </location>
</feature>
<dbReference type="Gene3D" id="3.30.1330.60">
    <property type="entry name" value="OmpA-like domain"/>
    <property type="match status" value="1"/>
</dbReference>
<evidence type="ECO:0000313" key="8">
    <source>
        <dbReference type="EMBL" id="GIE72322.1"/>
    </source>
</evidence>
<dbReference type="PRINTS" id="PR00014">
    <property type="entry name" value="FNTYPEIII"/>
</dbReference>
<protein>
    <recommendedName>
        <fullName evidence="7">Fibronectin type-III domain-containing protein</fullName>
    </recommendedName>
</protein>
<dbReference type="InterPro" id="IPR015943">
    <property type="entry name" value="WD40/YVTN_repeat-like_dom_sf"/>
</dbReference>
<dbReference type="Gene3D" id="2.60.40.10">
    <property type="entry name" value="Immunoglobulins"/>
    <property type="match status" value="3"/>
</dbReference>
<organism evidence="8 9">
    <name type="scientific">Actinoplanes palleronii</name>
    <dbReference type="NCBI Taxonomy" id="113570"/>
    <lineage>
        <taxon>Bacteria</taxon>
        <taxon>Bacillati</taxon>
        <taxon>Actinomycetota</taxon>
        <taxon>Actinomycetes</taxon>
        <taxon>Micromonosporales</taxon>
        <taxon>Micromonosporaceae</taxon>
        <taxon>Actinoplanes</taxon>
    </lineage>
</organism>
<evidence type="ECO:0000256" key="6">
    <source>
        <dbReference type="SAM" id="SignalP"/>
    </source>
</evidence>
<dbReference type="InterPro" id="IPR001258">
    <property type="entry name" value="NHL_repeat"/>
</dbReference>
<feature type="domain" description="Fibronectin type-III" evidence="7">
    <location>
        <begin position="922"/>
        <end position="1017"/>
    </location>
</feature>
<reference evidence="8 9" key="1">
    <citation type="submission" date="2021-01" db="EMBL/GenBank/DDBJ databases">
        <title>Whole genome shotgun sequence of Actinoplanes palleronii NBRC 14916.</title>
        <authorList>
            <person name="Komaki H."/>
            <person name="Tamura T."/>
        </authorList>
    </citation>
    <scope>NUCLEOTIDE SEQUENCE [LARGE SCALE GENOMIC DNA]</scope>
    <source>
        <strain evidence="8 9">NBRC 14916</strain>
    </source>
</reference>
<dbReference type="InterPro" id="IPR011042">
    <property type="entry name" value="6-blade_b-propeller_TolB-like"/>
</dbReference>
<feature type="compositionally biased region" description="Low complexity" evidence="5">
    <location>
        <begin position="1020"/>
        <end position="1043"/>
    </location>
</feature>
<dbReference type="InterPro" id="IPR013783">
    <property type="entry name" value="Ig-like_fold"/>
</dbReference>
<gene>
    <name evidence="8" type="ORF">Apa02nite_084300</name>
</gene>
<feature type="repeat" description="NHL" evidence="4">
    <location>
        <begin position="784"/>
        <end position="818"/>
    </location>
</feature>
<keyword evidence="3" id="KW-0119">Carbohydrate metabolism</keyword>
<name>A0ABQ4BNR2_9ACTN</name>
<dbReference type="SUPFAM" id="SSF103088">
    <property type="entry name" value="OmpA-like"/>
    <property type="match status" value="1"/>
</dbReference>
<accession>A0ABQ4BNR2</accession>
<feature type="domain" description="Fibronectin type-III" evidence="7">
    <location>
        <begin position="821"/>
        <end position="921"/>
    </location>
</feature>
<keyword evidence="1" id="KW-0677">Repeat</keyword>
<evidence type="ECO:0000256" key="4">
    <source>
        <dbReference type="PROSITE-ProRule" id="PRU00504"/>
    </source>
</evidence>
<evidence type="ECO:0000256" key="3">
    <source>
        <dbReference type="ARBA" id="ARBA00023326"/>
    </source>
</evidence>
<dbReference type="Pfam" id="PF00041">
    <property type="entry name" value="fn3"/>
    <property type="match status" value="1"/>
</dbReference>
<dbReference type="SMART" id="SM00060">
    <property type="entry name" value="FN3"/>
    <property type="match status" value="3"/>
</dbReference>
<evidence type="ECO:0000313" key="9">
    <source>
        <dbReference type="Proteomes" id="UP000624709"/>
    </source>
</evidence>